<evidence type="ECO:0000256" key="2">
    <source>
        <dbReference type="ARBA" id="ARBA00022723"/>
    </source>
</evidence>
<sequence>MPDNDQHVTDSGVHDETCHHGGCHCGAVRYEVRGEIDDVTLCHCHLCAKLHGHVSAYASVIKDELHFSDDSGLRWYRLSDKTDRGFCKECGSALFWRVVRSKNIAITPGTLDGPSGLKTKSQIFCAFKGDYYPLDPAIPAFDHDD</sequence>
<evidence type="ECO:0000256" key="1">
    <source>
        <dbReference type="ARBA" id="ARBA00005495"/>
    </source>
</evidence>
<keyword evidence="3" id="KW-0862">Zinc</keyword>
<dbReference type="AlphaFoldDB" id="A0A2N3KD40"/>
<organism evidence="7 9">
    <name type="scientific">Thalassospira marina</name>
    <dbReference type="NCBI Taxonomy" id="2048283"/>
    <lineage>
        <taxon>Bacteria</taxon>
        <taxon>Pseudomonadati</taxon>
        <taxon>Pseudomonadota</taxon>
        <taxon>Alphaproteobacteria</taxon>
        <taxon>Rhodospirillales</taxon>
        <taxon>Thalassospiraceae</taxon>
        <taxon>Thalassospira</taxon>
    </lineage>
</organism>
<dbReference type="PROSITE" id="PS51891">
    <property type="entry name" value="CENP_V_GFA"/>
    <property type="match status" value="1"/>
</dbReference>
<gene>
    <name evidence="7" type="ORF">COO20_24065</name>
    <name evidence="6" type="ORF">CSC3H3_02325</name>
</gene>
<accession>A0A2N3KD40</accession>
<dbReference type="PANTHER" id="PTHR33337">
    <property type="entry name" value="GFA DOMAIN-CONTAINING PROTEIN"/>
    <property type="match status" value="1"/>
</dbReference>
<dbReference type="OrthoDB" id="9807246at2"/>
<dbReference type="Proteomes" id="UP000233458">
    <property type="component" value="Chromosome"/>
</dbReference>
<dbReference type="PANTHER" id="PTHR33337:SF40">
    <property type="entry name" value="CENP-V_GFA DOMAIN-CONTAINING PROTEIN-RELATED"/>
    <property type="match status" value="1"/>
</dbReference>
<dbReference type="Proteomes" id="UP000233597">
    <property type="component" value="Unassembled WGS sequence"/>
</dbReference>
<name>A0A2N3KD40_9PROT</name>
<dbReference type="InterPro" id="IPR006913">
    <property type="entry name" value="CENP-V/GFA"/>
</dbReference>
<dbReference type="KEGG" id="thac:CSC3H3_02325"/>
<reference evidence="6 8" key="2">
    <citation type="submission" date="2017-10" db="EMBL/GenBank/DDBJ databases">
        <title>Biodiversity and function of Thalassospira species in the particle-attached aromatic-hydrocarbon-degrading consortia from the surface seawater of the China South Sea.</title>
        <authorList>
            <person name="Dong C."/>
            <person name="Liu R."/>
            <person name="Shao Z."/>
        </authorList>
    </citation>
    <scope>NUCLEOTIDE SEQUENCE [LARGE SCALE GENOMIC DNA]</scope>
    <source>
        <strain evidence="6 8">CSC3H3</strain>
    </source>
</reference>
<dbReference type="EMBL" id="NWTK01000022">
    <property type="protein sequence ID" value="PKR48497.1"/>
    <property type="molecule type" value="Genomic_DNA"/>
</dbReference>
<dbReference type="Pfam" id="PF04828">
    <property type="entry name" value="GFA"/>
    <property type="match status" value="1"/>
</dbReference>
<comment type="similarity">
    <text evidence="1">Belongs to the Gfa family.</text>
</comment>
<dbReference type="Gene3D" id="3.90.1590.10">
    <property type="entry name" value="glutathione-dependent formaldehyde- activating enzyme (gfa)"/>
    <property type="match status" value="1"/>
</dbReference>
<evidence type="ECO:0000313" key="9">
    <source>
        <dbReference type="Proteomes" id="UP000233597"/>
    </source>
</evidence>
<feature type="domain" description="CENP-V/GFA" evidence="5">
    <location>
        <begin position="19"/>
        <end position="133"/>
    </location>
</feature>
<evidence type="ECO:0000313" key="6">
    <source>
        <dbReference type="EMBL" id="AUG51675.1"/>
    </source>
</evidence>
<dbReference type="InterPro" id="IPR011057">
    <property type="entry name" value="Mss4-like_sf"/>
</dbReference>
<dbReference type="GO" id="GO:0016846">
    <property type="term" value="F:carbon-sulfur lyase activity"/>
    <property type="evidence" value="ECO:0007669"/>
    <property type="project" value="InterPro"/>
</dbReference>
<protein>
    <submittedName>
        <fullName evidence="7">Aldehyde-activating protein</fullName>
    </submittedName>
</protein>
<dbReference type="GO" id="GO:0046872">
    <property type="term" value="F:metal ion binding"/>
    <property type="evidence" value="ECO:0007669"/>
    <property type="project" value="UniProtKB-KW"/>
</dbReference>
<evidence type="ECO:0000256" key="4">
    <source>
        <dbReference type="ARBA" id="ARBA00023239"/>
    </source>
</evidence>
<evidence type="ECO:0000313" key="7">
    <source>
        <dbReference type="EMBL" id="PKR48497.1"/>
    </source>
</evidence>
<keyword evidence="4" id="KW-0456">Lyase</keyword>
<keyword evidence="2" id="KW-0479">Metal-binding</keyword>
<dbReference type="RefSeq" id="WP_101271222.1">
    <property type="nucleotide sequence ID" value="NZ_CP024199.1"/>
</dbReference>
<reference evidence="7 9" key="1">
    <citation type="submission" date="2017-09" db="EMBL/GenBank/DDBJ databases">
        <title>Biodiversity and function of Thalassospira species in the particle-attached aromatic-hydrocarbon-degrading consortia from the surface seawater of the South China Sea.</title>
        <authorList>
            <person name="Dong C."/>
            <person name="Liu R."/>
            <person name="Shao Z."/>
        </authorList>
    </citation>
    <scope>NUCLEOTIDE SEQUENCE [LARGE SCALE GENOMIC DNA]</scope>
    <source>
        <strain evidence="7 9">CSC1P2</strain>
    </source>
</reference>
<proteinExistence type="inferred from homology"/>
<dbReference type="EMBL" id="CP024199">
    <property type="protein sequence ID" value="AUG51675.1"/>
    <property type="molecule type" value="Genomic_DNA"/>
</dbReference>
<evidence type="ECO:0000313" key="8">
    <source>
        <dbReference type="Proteomes" id="UP000233458"/>
    </source>
</evidence>
<evidence type="ECO:0000256" key="3">
    <source>
        <dbReference type="ARBA" id="ARBA00022833"/>
    </source>
</evidence>
<keyword evidence="8" id="KW-1185">Reference proteome</keyword>
<evidence type="ECO:0000259" key="5">
    <source>
        <dbReference type="PROSITE" id="PS51891"/>
    </source>
</evidence>
<dbReference type="SUPFAM" id="SSF51316">
    <property type="entry name" value="Mss4-like"/>
    <property type="match status" value="1"/>
</dbReference>